<name>Q3J3W9_CERS4</name>
<dbReference type="Gene3D" id="1.10.30.50">
    <property type="match status" value="1"/>
</dbReference>
<comment type="similarity">
    <text evidence="3">Belongs to the HNH nuclease family.</text>
</comment>
<keyword evidence="1" id="KW-0540">Nuclease</keyword>
<dbReference type="SUPFAM" id="SSF161229">
    <property type="entry name" value="E6 C-terminal domain-like"/>
    <property type="match status" value="1"/>
</dbReference>
<dbReference type="eggNOG" id="COG1403">
    <property type="taxonomic scope" value="Bacteria"/>
</dbReference>
<reference evidence="7" key="1">
    <citation type="submission" date="2005-09" db="EMBL/GenBank/DDBJ databases">
        <title>Complete sequence of chromosome 1 of Rhodobacter sphaeroides 2.4.1.</title>
        <authorList>
            <person name="Copeland A."/>
            <person name="Lucas S."/>
            <person name="Lapidus A."/>
            <person name="Barry K."/>
            <person name="Detter J.C."/>
            <person name="Glavina T."/>
            <person name="Hammon N."/>
            <person name="Israni S."/>
            <person name="Pitluck S."/>
            <person name="Richardson P."/>
            <person name="Mackenzie C."/>
            <person name="Choudhary M."/>
            <person name="Larimer F."/>
            <person name="Hauser L.J."/>
            <person name="Land M."/>
            <person name="Donohue T.J."/>
            <person name="Kaplan S."/>
        </authorList>
    </citation>
    <scope>NUCLEOTIDE SEQUENCE [LARGE SCALE GENOMIC DNA]</scope>
    <source>
        <strain evidence="7">ATCC 17023 / DSM 158 / JCM 6121 / CCUG 31486 / LMG 2827 / NBRC 12203 / NCIMB 8253 / ATH 2.4.1.</strain>
    </source>
</reference>
<dbReference type="PANTHER" id="PTHR41286">
    <property type="entry name" value="HNH NUCLEASE YAJD-RELATED"/>
    <property type="match status" value="1"/>
</dbReference>
<gene>
    <name evidence="6" type="ORF">RSP_2355</name>
</gene>
<dbReference type="GO" id="GO:0004519">
    <property type="term" value="F:endonuclease activity"/>
    <property type="evidence" value="ECO:0007669"/>
    <property type="project" value="InterPro"/>
</dbReference>
<dbReference type="GO" id="GO:0003676">
    <property type="term" value="F:nucleic acid binding"/>
    <property type="evidence" value="ECO:0007669"/>
    <property type="project" value="InterPro"/>
</dbReference>
<evidence type="ECO:0000256" key="4">
    <source>
        <dbReference type="ARBA" id="ARBA00040194"/>
    </source>
</evidence>
<dbReference type="AlphaFoldDB" id="Q3J3W9"/>
<dbReference type="GO" id="GO:0008270">
    <property type="term" value="F:zinc ion binding"/>
    <property type="evidence" value="ECO:0007669"/>
    <property type="project" value="InterPro"/>
</dbReference>
<proteinExistence type="inferred from homology"/>
<dbReference type="SMART" id="SM00507">
    <property type="entry name" value="HNHc"/>
    <property type="match status" value="1"/>
</dbReference>
<dbReference type="STRING" id="272943.RSP_2355"/>
<keyword evidence="2" id="KW-0378">Hydrolase</keyword>
<dbReference type="InterPro" id="IPR038575">
    <property type="entry name" value="E6_sf"/>
</dbReference>
<keyword evidence="7" id="KW-1185">Reference proteome</keyword>
<dbReference type="PANTHER" id="PTHR41286:SF1">
    <property type="entry name" value="HNH NUCLEASE YAJD-RELATED"/>
    <property type="match status" value="1"/>
</dbReference>
<dbReference type="PhylomeDB" id="Q3J3W9"/>
<dbReference type="InterPro" id="IPR002711">
    <property type="entry name" value="HNH"/>
</dbReference>
<dbReference type="PATRIC" id="fig|272943.9.peg.1273"/>
<accession>Q3J3W9</accession>
<dbReference type="EnsemblBacteria" id="ABA78515">
    <property type="protein sequence ID" value="ABA78515"/>
    <property type="gene ID" value="RSP_2355"/>
</dbReference>
<feature type="domain" description="HNH nuclease" evidence="5">
    <location>
        <begin position="52"/>
        <end position="102"/>
    </location>
</feature>
<dbReference type="GO" id="GO:0016787">
    <property type="term" value="F:hydrolase activity"/>
    <property type="evidence" value="ECO:0007669"/>
    <property type="project" value="UniProtKB-KW"/>
</dbReference>
<dbReference type="GO" id="GO:0005829">
    <property type="term" value="C:cytosol"/>
    <property type="evidence" value="ECO:0007669"/>
    <property type="project" value="TreeGrafter"/>
</dbReference>
<organism evidence="6 7">
    <name type="scientific">Cereibacter sphaeroides (strain ATCC 17023 / DSM 158 / JCM 6121 / CCUG 31486 / LMG 2827 / NBRC 12203 / NCIMB 8253 / ATH 2.4.1.)</name>
    <name type="common">Rhodobacter sphaeroides</name>
    <dbReference type="NCBI Taxonomy" id="272943"/>
    <lineage>
        <taxon>Bacteria</taxon>
        <taxon>Pseudomonadati</taxon>
        <taxon>Pseudomonadota</taxon>
        <taxon>Alphaproteobacteria</taxon>
        <taxon>Rhodobacterales</taxon>
        <taxon>Paracoccaceae</taxon>
        <taxon>Cereibacter</taxon>
    </lineage>
</organism>
<dbReference type="KEGG" id="rsp:RSP_2355"/>
<dbReference type="Pfam" id="PF01844">
    <property type="entry name" value="HNH"/>
    <property type="match status" value="1"/>
</dbReference>
<dbReference type="CDD" id="cd00085">
    <property type="entry name" value="HNHc"/>
    <property type="match status" value="1"/>
</dbReference>
<dbReference type="EMBL" id="CP000143">
    <property type="protein sequence ID" value="ABA78515.1"/>
    <property type="molecule type" value="Genomic_DNA"/>
</dbReference>
<evidence type="ECO:0000256" key="3">
    <source>
        <dbReference type="ARBA" id="ARBA00038412"/>
    </source>
</evidence>
<evidence type="ECO:0000259" key="5">
    <source>
        <dbReference type="SMART" id="SM00507"/>
    </source>
</evidence>
<dbReference type="DNASU" id="3719893"/>
<dbReference type="Proteomes" id="UP000002703">
    <property type="component" value="Chromosome 1"/>
</dbReference>
<protein>
    <recommendedName>
        <fullName evidence="4">Putative HNH nuclease YajD</fullName>
    </recommendedName>
</protein>
<dbReference type="RefSeq" id="WP_011337425.1">
    <property type="nucleotide sequence ID" value="NC_007493.2"/>
</dbReference>
<dbReference type="GeneID" id="3719893"/>
<dbReference type="InterPro" id="IPR003615">
    <property type="entry name" value="HNH_nuc"/>
</dbReference>
<evidence type="ECO:0000313" key="7">
    <source>
        <dbReference type="Proteomes" id="UP000002703"/>
    </source>
</evidence>
<evidence type="ECO:0000256" key="1">
    <source>
        <dbReference type="ARBA" id="ARBA00022722"/>
    </source>
</evidence>
<dbReference type="SMR" id="Q3J3W9"/>
<sequence length="116" mass="13672">MPRPPHLCTCGQLVPHGARCSCQIQRDRERKARFDQKRPSSRERGYTHEWRKARAEFLHQHPTCAFCGAPAGVVDHVIPHKGDMTLFWDRTNWQALCKPCHDRQKQMQERYNHIIS</sequence>
<dbReference type="OrthoDB" id="5292295at2"/>
<evidence type="ECO:0000313" key="6">
    <source>
        <dbReference type="EMBL" id="ABA78515.1"/>
    </source>
</evidence>
<evidence type="ECO:0000256" key="2">
    <source>
        <dbReference type="ARBA" id="ARBA00022801"/>
    </source>
</evidence>